<gene>
    <name evidence="1" type="ORF">C9374_002816</name>
</gene>
<name>A0AA88GT29_NAELO</name>
<dbReference type="SUPFAM" id="SSF81383">
    <property type="entry name" value="F-box domain"/>
    <property type="match status" value="1"/>
</dbReference>
<reference evidence="1 2" key="1">
    <citation type="journal article" date="2018" name="BMC Genomics">
        <title>The genome of Naegleria lovaniensis, the basis for a comparative approach to unravel pathogenicity factors of the human pathogenic amoeba N. fowleri.</title>
        <authorList>
            <person name="Liechti N."/>
            <person name="Schurch N."/>
            <person name="Bruggmann R."/>
            <person name="Wittwer M."/>
        </authorList>
    </citation>
    <scope>NUCLEOTIDE SEQUENCE [LARGE SCALE GENOMIC DNA]</scope>
    <source>
        <strain evidence="1 2">ATCC 30569</strain>
    </source>
</reference>
<evidence type="ECO:0008006" key="3">
    <source>
        <dbReference type="Google" id="ProtNLM"/>
    </source>
</evidence>
<proteinExistence type="predicted"/>
<dbReference type="RefSeq" id="XP_044550362.1">
    <property type="nucleotide sequence ID" value="XM_044692275.1"/>
</dbReference>
<sequence>MSSKTFDELVPPEICFQIFTFLDFRYMMVQIPKVCSSWRSAIITRVHTIHIYPNVEQYIFQNSLFCDDQQNSLFDSIYNHDDEKDRHDLNIEKDIFPFISYLTKFISNHSMKISHLFIHGDLKQSLLLYINSNLLYPSLQNGNEFKSRTQQESDRLLHLLNEYGDYFQNWNTWPLFNMYSNMDGTVPSAMMRLCDCTMSAILELLKTVSHSLKTLVVKNVQGNHHFVSQIQQCPQLKILVLEDVSRLYHLHVSGLRFVYCNENFYSTLSNNGNLQTPEYFHVNSNLVEIFDTCRHVSFRANSMSLIKLESFLKQHSNCIESAKIGICKNEYGMQDSITMNQLTKIAEKLMQCICLMPQLRRLDLSLDMVFDICMSHSIGSGGEEIFTITKDMDLTSLQSIKELRLDGISFLGTGFGVFLEKMIHLESLTCNLFSEWDGDLILHLLENHLKNLKCLELTISNHSCYPSLNYKLLKYLSQFLVNRHNSSEPYNTLTHIFIKNLNAQDDSKHLTDMLNDLYNHYEQNQQWEPSIQTLSTPRLHLGFQFQKKPLQAVLQGIISKFSQSTTIKIHLMESDNAIDAEPFIPFDIEYSLSRYSFEHSTPIEQLIEKRNKFKQLIASSKISCLECGMTLNRKFYEEHCQKFHYSRDLNHNSWSLTQNLDLQTYEIQCPSCHMDMQRCDFEEHVEKVCPRTRVKLPFQVERQALTSILLLED</sequence>
<keyword evidence="2" id="KW-1185">Reference proteome</keyword>
<comment type="caution">
    <text evidence="1">The sequence shown here is derived from an EMBL/GenBank/DDBJ whole genome shotgun (WGS) entry which is preliminary data.</text>
</comment>
<evidence type="ECO:0000313" key="1">
    <source>
        <dbReference type="EMBL" id="KAG2386370.1"/>
    </source>
</evidence>
<dbReference type="Proteomes" id="UP000816034">
    <property type="component" value="Unassembled WGS sequence"/>
</dbReference>
<dbReference type="AlphaFoldDB" id="A0AA88GT29"/>
<protein>
    <recommendedName>
        <fullName evidence="3">F-box domain-containing protein</fullName>
    </recommendedName>
</protein>
<evidence type="ECO:0000313" key="2">
    <source>
        <dbReference type="Proteomes" id="UP000816034"/>
    </source>
</evidence>
<organism evidence="1 2">
    <name type="scientific">Naegleria lovaniensis</name>
    <name type="common">Amoeba</name>
    <dbReference type="NCBI Taxonomy" id="51637"/>
    <lineage>
        <taxon>Eukaryota</taxon>
        <taxon>Discoba</taxon>
        <taxon>Heterolobosea</taxon>
        <taxon>Tetramitia</taxon>
        <taxon>Eutetramitia</taxon>
        <taxon>Vahlkampfiidae</taxon>
        <taxon>Naegleria</taxon>
    </lineage>
</organism>
<dbReference type="InterPro" id="IPR036047">
    <property type="entry name" value="F-box-like_dom_sf"/>
</dbReference>
<dbReference type="GeneID" id="68095271"/>
<accession>A0AA88GT29</accession>
<dbReference type="EMBL" id="PYSW02000016">
    <property type="protein sequence ID" value="KAG2386370.1"/>
    <property type="molecule type" value="Genomic_DNA"/>
</dbReference>